<dbReference type="PROSITE" id="PS50082">
    <property type="entry name" value="WD_REPEATS_2"/>
    <property type="match status" value="4"/>
</dbReference>
<dbReference type="EMBL" id="JASNWA010000007">
    <property type="protein sequence ID" value="KAK3173110.1"/>
    <property type="molecule type" value="Genomic_DNA"/>
</dbReference>
<feature type="domain" description="Nephrocystin 3-like N-terminal" evidence="5">
    <location>
        <begin position="267"/>
        <end position="426"/>
    </location>
</feature>
<dbReference type="InterPro" id="IPR056884">
    <property type="entry name" value="NPHP3-like_N"/>
</dbReference>
<dbReference type="InterPro" id="IPR020472">
    <property type="entry name" value="WD40_PAC1"/>
</dbReference>
<feature type="repeat" description="WD" evidence="3">
    <location>
        <begin position="719"/>
        <end position="760"/>
    </location>
</feature>
<dbReference type="InterPro" id="IPR036322">
    <property type="entry name" value="WD40_repeat_dom_sf"/>
</dbReference>
<dbReference type="SUPFAM" id="SSF52540">
    <property type="entry name" value="P-loop containing nucleoside triphosphate hydrolases"/>
    <property type="match status" value="1"/>
</dbReference>
<evidence type="ECO:0000256" key="1">
    <source>
        <dbReference type="ARBA" id="ARBA00022574"/>
    </source>
</evidence>
<dbReference type="InterPro" id="IPR027417">
    <property type="entry name" value="P-loop_NTPase"/>
</dbReference>
<name>A0AAE0DKY0_9LECA</name>
<reference evidence="6" key="1">
    <citation type="submission" date="2022-11" db="EMBL/GenBank/DDBJ databases">
        <title>Chromosomal genome sequence assembly and mating type (MAT) locus characterization of the leprose asexual lichenized fungus Lepraria neglecta (Nyl.) Erichsen.</title>
        <authorList>
            <person name="Allen J.L."/>
            <person name="Pfeffer B."/>
        </authorList>
    </citation>
    <scope>NUCLEOTIDE SEQUENCE</scope>
    <source>
        <strain evidence="6">Allen 5258</strain>
    </source>
</reference>
<evidence type="ECO:0000256" key="3">
    <source>
        <dbReference type="PROSITE-ProRule" id="PRU00221"/>
    </source>
</evidence>
<feature type="repeat" description="WD" evidence="3">
    <location>
        <begin position="684"/>
        <end position="718"/>
    </location>
</feature>
<dbReference type="CDD" id="cd00200">
    <property type="entry name" value="WD40"/>
    <property type="match status" value="1"/>
</dbReference>
<accession>A0AAE0DKY0</accession>
<protein>
    <recommendedName>
        <fullName evidence="8">Vegetative incompatibility protein HET-E-1</fullName>
    </recommendedName>
</protein>
<dbReference type="Pfam" id="PF06985">
    <property type="entry name" value="HET"/>
    <property type="match status" value="1"/>
</dbReference>
<dbReference type="Pfam" id="PF25173">
    <property type="entry name" value="Beta-prop_WDR3_1st"/>
    <property type="match status" value="1"/>
</dbReference>
<evidence type="ECO:0000259" key="5">
    <source>
        <dbReference type="Pfam" id="PF24883"/>
    </source>
</evidence>
<evidence type="ECO:0000259" key="4">
    <source>
        <dbReference type="Pfam" id="PF06985"/>
    </source>
</evidence>
<organism evidence="6 7">
    <name type="scientific">Lepraria neglecta</name>
    <dbReference type="NCBI Taxonomy" id="209136"/>
    <lineage>
        <taxon>Eukaryota</taxon>
        <taxon>Fungi</taxon>
        <taxon>Dikarya</taxon>
        <taxon>Ascomycota</taxon>
        <taxon>Pezizomycotina</taxon>
        <taxon>Lecanoromycetes</taxon>
        <taxon>OSLEUM clade</taxon>
        <taxon>Lecanoromycetidae</taxon>
        <taxon>Lecanorales</taxon>
        <taxon>Lecanorineae</taxon>
        <taxon>Stereocaulaceae</taxon>
        <taxon>Lepraria</taxon>
    </lineage>
</organism>
<dbReference type="Gene3D" id="2.130.10.10">
    <property type="entry name" value="YVTN repeat-like/Quinoprotein amine dehydrogenase"/>
    <property type="match status" value="2"/>
</dbReference>
<dbReference type="SUPFAM" id="SSF50978">
    <property type="entry name" value="WD40 repeat-like"/>
    <property type="match status" value="1"/>
</dbReference>
<keyword evidence="1 3" id="KW-0853">WD repeat</keyword>
<dbReference type="PRINTS" id="PR00320">
    <property type="entry name" value="GPROTEINBRPT"/>
</dbReference>
<comment type="caution">
    <text evidence="6">The sequence shown here is derived from an EMBL/GenBank/DDBJ whole genome shotgun (WGS) entry which is preliminary data.</text>
</comment>
<evidence type="ECO:0000256" key="2">
    <source>
        <dbReference type="ARBA" id="ARBA00022737"/>
    </source>
</evidence>
<dbReference type="InterPro" id="IPR019775">
    <property type="entry name" value="WD40_repeat_CS"/>
</dbReference>
<gene>
    <name evidence="6" type="ORF">OEA41_006439</name>
</gene>
<dbReference type="Gene3D" id="3.40.50.300">
    <property type="entry name" value="P-loop containing nucleotide triphosphate hydrolases"/>
    <property type="match status" value="1"/>
</dbReference>
<dbReference type="PROSITE" id="PS00678">
    <property type="entry name" value="WD_REPEATS_1"/>
    <property type="match status" value="4"/>
</dbReference>
<feature type="domain" description="Heterokaryon incompatibility" evidence="4">
    <location>
        <begin position="25"/>
        <end position="114"/>
    </location>
</feature>
<dbReference type="AlphaFoldDB" id="A0AAE0DKY0"/>
<dbReference type="SMART" id="SM00320">
    <property type="entry name" value="WD40"/>
    <property type="match status" value="4"/>
</dbReference>
<keyword evidence="7" id="KW-1185">Reference proteome</keyword>
<dbReference type="InterPro" id="IPR015943">
    <property type="entry name" value="WD40/YVTN_repeat-like_dom_sf"/>
</dbReference>
<dbReference type="PANTHER" id="PTHR10622:SF10">
    <property type="entry name" value="HET DOMAIN-CONTAINING PROTEIN"/>
    <property type="match status" value="1"/>
</dbReference>
<dbReference type="PANTHER" id="PTHR10622">
    <property type="entry name" value="HET DOMAIN-CONTAINING PROTEIN"/>
    <property type="match status" value="1"/>
</dbReference>
<dbReference type="InterPro" id="IPR001680">
    <property type="entry name" value="WD40_rpt"/>
</dbReference>
<proteinExistence type="predicted"/>
<sequence>MRLLEDDGHGNLVLVEKHDNDIPRYAILSHTWGADNEEFNFKDVTEGTGRNKIGYKKIEFCRAQAASDGLQYFWVDTCCIDKSSSAELSEAINSMFRWYQKADKCYVYLPDVSTYEEGTNIRLSPNTWEALFRKSRWFSRGWTLQELIAPSSVEFFSQEGDQLGSKKSLVQVIHEVTGIAIEALRGAPVAGFKIEDRFSWASRRATKRREDKAYSLLGLFDIYMPLLYGEEDPPTGLEITEEAAFDAIGRDHDPFCLRGTRIDLLQDIRSWLNGDSPQHIYWLSGWAGTGKSTIARTITQEYTNSQWQMGSFFFSRGGGDAGHIHKFVSTLAKQLSYRWPAYKSALRKAITADEGIVRRTQKAQWTALIQNFLSELLTTSSSARVLLVINAVDKCGTDDDMSHIIELLLDARGVNQTALRIFVTSRPEVAIRNGFNHDLGQRHLNGGRLVKNRLLSILESRHDPGEPNSVLDQIYLIVLESAISNDLSNEEKADVANYLRLTLGTIAVLFAPLSVASLGHLLGHETEEVEQTLADLHSILDIPSGTERPIRLHHPSFRDFLYDRSRCNEYLFVDQTVTHSVLAERSIRVMSVLRKDLCGLKSPSTLVEDVSSTVITQHLFSALQYTCRYWLDYAERAQMRLIDDGSVHRFLQEYCLYWLEAMSLVGKLPKGMIMMMQLESLIDVKSVVFSPDGSRIASGSDDRTVRVWDVQTGQCTHTLEGHFNLVNSVVFSPDGSRVASGSDDETVRVWDVQTGQCTHTLEGHSDLVNNVVFSPDGSRVASGSIDETVRVWDVQTGQCTHTLEGHSHSVNSVVFSPDGSRVASGSADKTVRVWDVASSTDIFCYDTGTYEHNVDFSEDGSQILVNGRSLPLPPRIPFPSASARTPDPSPNLLGSRLAIKDDWVTSSTERILWLPPEYRPGKWASYADTIVAGSATGRVTFVRCIMTGSLSS</sequence>
<evidence type="ECO:0000313" key="6">
    <source>
        <dbReference type="EMBL" id="KAK3173110.1"/>
    </source>
</evidence>
<dbReference type="Proteomes" id="UP001276659">
    <property type="component" value="Unassembled WGS sequence"/>
</dbReference>
<dbReference type="Pfam" id="PF24883">
    <property type="entry name" value="NPHP3_N"/>
    <property type="match status" value="1"/>
</dbReference>
<feature type="repeat" description="WD" evidence="3">
    <location>
        <begin position="761"/>
        <end position="802"/>
    </location>
</feature>
<keyword evidence="2" id="KW-0677">Repeat</keyword>
<dbReference type="PROSITE" id="PS50294">
    <property type="entry name" value="WD_REPEATS_REGION"/>
    <property type="match status" value="4"/>
</dbReference>
<evidence type="ECO:0000313" key="7">
    <source>
        <dbReference type="Proteomes" id="UP001276659"/>
    </source>
</evidence>
<feature type="repeat" description="WD" evidence="3">
    <location>
        <begin position="803"/>
        <end position="844"/>
    </location>
</feature>
<dbReference type="InterPro" id="IPR010730">
    <property type="entry name" value="HET"/>
</dbReference>
<evidence type="ECO:0008006" key="8">
    <source>
        <dbReference type="Google" id="ProtNLM"/>
    </source>
</evidence>